<dbReference type="InterPro" id="IPR013820">
    <property type="entry name" value="ATP_PRibTrfase_cat"/>
</dbReference>
<keyword evidence="7" id="KW-0368">Histidine biosynthesis</keyword>
<sequence length="212" mass="23927">MNNKPILVVPKGRLYTGVKSLFNECNIDMPDENTRKYYFPDWSDDCALFIAKPKAIPELIASKFCEFGICGYDMVNNSEYENELELISHTGLNKVQICLASKMTLDELTSLKHPIICATEFETIAKHYFTNKIHCPYYVLNTSGSTEGYIDIGADCIIDVVETGATLNANGIRILSNIINTDTCIFEHASLMDCWLPTNIQKVYNLCKQKNN</sequence>
<evidence type="ECO:0000259" key="8">
    <source>
        <dbReference type="Pfam" id="PF01634"/>
    </source>
</evidence>
<evidence type="ECO:0000256" key="3">
    <source>
        <dbReference type="ARBA" id="ARBA00011946"/>
    </source>
</evidence>
<organism evidence="9 10">
    <name type="scientific">phage Lak_Megaphage_RVC_AP3_GC26</name>
    <dbReference type="NCBI Taxonomy" id="3109225"/>
    <lineage>
        <taxon>Viruses</taxon>
        <taxon>Duplodnaviria</taxon>
        <taxon>Heunggongvirae</taxon>
        <taxon>Uroviricota</taxon>
        <taxon>Caudoviricetes</taxon>
        <taxon>Caudoviricetes code 15 clade</taxon>
    </lineage>
</organism>
<dbReference type="NCBIfam" id="TIGR00070">
    <property type="entry name" value="hisG"/>
    <property type="match status" value="1"/>
</dbReference>
<proteinExistence type="predicted"/>
<dbReference type="PANTHER" id="PTHR21403">
    <property type="entry name" value="ATP PHOSPHORIBOSYLTRANSFERASE ATP-PRTASE"/>
    <property type="match status" value="1"/>
</dbReference>
<keyword evidence="10" id="KW-1185">Reference proteome</keyword>
<comment type="catalytic activity">
    <reaction evidence="1">
        <text>1-(5-phospho-beta-D-ribosyl)-ATP + diphosphate = 5-phospho-alpha-D-ribose 1-diphosphate + ATP</text>
        <dbReference type="Rhea" id="RHEA:18473"/>
        <dbReference type="ChEBI" id="CHEBI:30616"/>
        <dbReference type="ChEBI" id="CHEBI:33019"/>
        <dbReference type="ChEBI" id="CHEBI:58017"/>
        <dbReference type="ChEBI" id="CHEBI:73183"/>
        <dbReference type="EC" id="2.4.2.17"/>
    </reaction>
</comment>
<dbReference type="GO" id="GO:0003879">
    <property type="term" value="F:ATP phosphoribosyltransferase activity"/>
    <property type="evidence" value="ECO:0007669"/>
    <property type="project" value="UniProtKB-EC"/>
</dbReference>
<dbReference type="Gene3D" id="3.40.190.10">
    <property type="entry name" value="Periplasmic binding protein-like II"/>
    <property type="match status" value="2"/>
</dbReference>
<keyword evidence="4" id="KW-0028">Amino-acid biosynthesis</keyword>
<dbReference type="EMBL" id="OR769219">
    <property type="protein sequence ID" value="WQJ51548.1"/>
    <property type="molecule type" value="Genomic_DNA"/>
</dbReference>
<evidence type="ECO:0000256" key="5">
    <source>
        <dbReference type="ARBA" id="ARBA00022676"/>
    </source>
</evidence>
<keyword evidence="6 9" id="KW-0808">Transferase</keyword>
<name>A0ABZ0Z312_9CAUD</name>
<protein>
    <recommendedName>
        <fullName evidence="3">ATP phosphoribosyltransferase</fullName>
        <ecNumber evidence="3">2.4.2.17</ecNumber>
    </recommendedName>
</protein>
<evidence type="ECO:0000256" key="2">
    <source>
        <dbReference type="ARBA" id="ARBA00004667"/>
    </source>
</evidence>
<dbReference type="PANTHER" id="PTHR21403:SF8">
    <property type="entry name" value="ATP PHOSPHORIBOSYLTRANSFERASE"/>
    <property type="match status" value="1"/>
</dbReference>
<evidence type="ECO:0000256" key="4">
    <source>
        <dbReference type="ARBA" id="ARBA00022605"/>
    </source>
</evidence>
<keyword evidence="5 9" id="KW-0328">Glycosyltransferase</keyword>
<evidence type="ECO:0000313" key="10">
    <source>
        <dbReference type="Proteomes" id="UP001348805"/>
    </source>
</evidence>
<dbReference type="Pfam" id="PF01634">
    <property type="entry name" value="HisG"/>
    <property type="match status" value="1"/>
</dbReference>
<dbReference type="SUPFAM" id="SSF53850">
    <property type="entry name" value="Periplasmic binding protein-like II"/>
    <property type="match status" value="1"/>
</dbReference>
<accession>A0ABZ0Z312</accession>
<dbReference type="EC" id="2.4.2.17" evidence="3"/>
<comment type="pathway">
    <text evidence="2">Amino-acid biosynthesis; L-histidine biosynthesis; L-histidine from 5-phospho-alpha-D-ribose 1-diphosphate: step 1/9.</text>
</comment>
<dbReference type="Proteomes" id="UP001348805">
    <property type="component" value="Segment"/>
</dbReference>
<reference evidence="9 10" key="1">
    <citation type="submission" date="2023-11" db="EMBL/GenBank/DDBJ databases">
        <authorList>
            <person name="Cook R."/>
            <person name="Crisci M."/>
            <person name="Pye H."/>
            <person name="Adriaenssens E."/>
            <person name="Santini J."/>
        </authorList>
    </citation>
    <scope>NUCLEOTIDE SEQUENCE [LARGE SCALE GENOMIC DNA]</scope>
    <source>
        <strain evidence="9">Lak_Megaphage_RVC_AP3_GC26</strain>
    </source>
</reference>
<dbReference type="InterPro" id="IPR001348">
    <property type="entry name" value="ATP_PRibTrfase_HisG"/>
</dbReference>
<feature type="domain" description="ATP phosphoribosyltransferase catalytic" evidence="8">
    <location>
        <begin position="52"/>
        <end position="193"/>
    </location>
</feature>
<evidence type="ECO:0000313" key="9">
    <source>
        <dbReference type="EMBL" id="WQJ51548.1"/>
    </source>
</evidence>
<evidence type="ECO:0000256" key="7">
    <source>
        <dbReference type="ARBA" id="ARBA00023102"/>
    </source>
</evidence>
<evidence type="ECO:0000256" key="1">
    <source>
        <dbReference type="ARBA" id="ARBA00000915"/>
    </source>
</evidence>
<evidence type="ECO:0000256" key="6">
    <source>
        <dbReference type="ARBA" id="ARBA00022679"/>
    </source>
</evidence>